<feature type="domain" description="G-protein coupled receptors family 1 profile" evidence="9">
    <location>
        <begin position="50"/>
        <end position="335"/>
    </location>
</feature>
<evidence type="ECO:0000256" key="6">
    <source>
        <dbReference type="ARBA" id="ARBA00023170"/>
    </source>
</evidence>
<feature type="transmembrane region" description="Helical" evidence="8">
    <location>
        <begin position="114"/>
        <end position="135"/>
    </location>
</feature>
<evidence type="ECO:0000256" key="7">
    <source>
        <dbReference type="ARBA" id="ARBA00023224"/>
    </source>
</evidence>
<feature type="transmembrane region" description="Helical" evidence="8">
    <location>
        <begin position="276"/>
        <end position="299"/>
    </location>
</feature>
<comment type="subcellular location">
    <subcellularLocation>
        <location evidence="1">Membrane</location>
        <topology evidence="1">Multi-pass membrane protein</topology>
    </subcellularLocation>
</comment>
<evidence type="ECO:0000256" key="5">
    <source>
        <dbReference type="ARBA" id="ARBA00023136"/>
    </source>
</evidence>
<dbReference type="Proteomes" id="UP000762676">
    <property type="component" value="Unassembled WGS sequence"/>
</dbReference>
<evidence type="ECO:0000313" key="11">
    <source>
        <dbReference type="Proteomes" id="UP000762676"/>
    </source>
</evidence>
<dbReference type="InterPro" id="IPR017452">
    <property type="entry name" value="GPCR_Rhodpsn_7TM"/>
</dbReference>
<keyword evidence="6 10" id="KW-0675">Receptor</keyword>
<dbReference type="GO" id="GO:0004930">
    <property type="term" value="F:G protein-coupled receptor activity"/>
    <property type="evidence" value="ECO:0007669"/>
    <property type="project" value="UniProtKB-KW"/>
</dbReference>
<evidence type="ECO:0000313" key="10">
    <source>
        <dbReference type="EMBL" id="GFS23960.1"/>
    </source>
</evidence>
<evidence type="ECO:0000256" key="4">
    <source>
        <dbReference type="ARBA" id="ARBA00023040"/>
    </source>
</evidence>
<keyword evidence="7" id="KW-0807">Transducer</keyword>
<keyword evidence="2 8" id="KW-0812">Transmembrane</keyword>
<organism evidence="10 11">
    <name type="scientific">Elysia marginata</name>
    <dbReference type="NCBI Taxonomy" id="1093978"/>
    <lineage>
        <taxon>Eukaryota</taxon>
        <taxon>Metazoa</taxon>
        <taxon>Spiralia</taxon>
        <taxon>Lophotrochozoa</taxon>
        <taxon>Mollusca</taxon>
        <taxon>Gastropoda</taxon>
        <taxon>Heterobranchia</taxon>
        <taxon>Euthyneura</taxon>
        <taxon>Panpulmonata</taxon>
        <taxon>Sacoglossa</taxon>
        <taxon>Placobranchoidea</taxon>
        <taxon>Plakobranchidae</taxon>
        <taxon>Elysia</taxon>
    </lineage>
</organism>
<proteinExistence type="predicted"/>
<keyword evidence="3 8" id="KW-1133">Transmembrane helix</keyword>
<accession>A0AAV4JQE2</accession>
<reference evidence="10 11" key="1">
    <citation type="journal article" date="2021" name="Elife">
        <title>Chloroplast acquisition without the gene transfer in kleptoplastic sea slugs, Plakobranchus ocellatus.</title>
        <authorList>
            <person name="Maeda T."/>
            <person name="Takahashi S."/>
            <person name="Yoshida T."/>
            <person name="Shimamura S."/>
            <person name="Takaki Y."/>
            <person name="Nagai Y."/>
            <person name="Toyoda A."/>
            <person name="Suzuki Y."/>
            <person name="Arimoto A."/>
            <person name="Ishii H."/>
            <person name="Satoh N."/>
            <person name="Nishiyama T."/>
            <person name="Hasebe M."/>
            <person name="Maruyama T."/>
            <person name="Minagawa J."/>
            <person name="Obokata J."/>
            <person name="Shigenobu S."/>
        </authorList>
    </citation>
    <scope>NUCLEOTIDE SEQUENCE [LARGE SCALE GENOMIC DNA]</scope>
</reference>
<evidence type="ECO:0000256" key="1">
    <source>
        <dbReference type="ARBA" id="ARBA00004141"/>
    </source>
</evidence>
<evidence type="ECO:0000259" key="9">
    <source>
        <dbReference type="PROSITE" id="PS50262"/>
    </source>
</evidence>
<keyword evidence="5 8" id="KW-0472">Membrane</keyword>
<evidence type="ECO:0000256" key="3">
    <source>
        <dbReference type="ARBA" id="ARBA00022989"/>
    </source>
</evidence>
<feature type="transmembrane region" description="Helical" evidence="8">
    <location>
        <begin position="156"/>
        <end position="176"/>
    </location>
</feature>
<feature type="transmembrane region" description="Helical" evidence="8">
    <location>
        <begin position="38"/>
        <end position="59"/>
    </location>
</feature>
<keyword evidence="11" id="KW-1185">Reference proteome</keyword>
<comment type="caution">
    <text evidence="10">The sequence shown here is derived from an EMBL/GenBank/DDBJ whole genome shotgun (WGS) entry which is preliminary data.</text>
</comment>
<dbReference type="PANTHER" id="PTHR24243">
    <property type="entry name" value="G-PROTEIN COUPLED RECEPTOR"/>
    <property type="match status" value="1"/>
</dbReference>
<feature type="transmembrane region" description="Helical" evidence="8">
    <location>
        <begin position="71"/>
        <end position="94"/>
    </location>
</feature>
<evidence type="ECO:0000256" key="2">
    <source>
        <dbReference type="ARBA" id="ARBA00022692"/>
    </source>
</evidence>
<dbReference type="InterPro" id="IPR000276">
    <property type="entry name" value="GPCR_Rhodpsn"/>
</dbReference>
<feature type="transmembrane region" description="Helical" evidence="8">
    <location>
        <begin position="319"/>
        <end position="338"/>
    </location>
</feature>
<name>A0AAV4JQE2_9GAST</name>
<dbReference type="AlphaFoldDB" id="A0AAV4JQE2"/>
<dbReference type="GO" id="GO:0005886">
    <property type="term" value="C:plasma membrane"/>
    <property type="evidence" value="ECO:0007669"/>
    <property type="project" value="TreeGrafter"/>
</dbReference>
<dbReference type="SUPFAM" id="SSF81321">
    <property type="entry name" value="Family A G protein-coupled receptor-like"/>
    <property type="match status" value="1"/>
</dbReference>
<sequence length="355" mass="39751">MDVSTINKSVELAITAMPKPTPSNFMAEFLLTLTVLSYIWPFIFLFGMVTNGINIFVFLKAGANDNVTILLIALACSDLIFLALISPTMCGFLIGALVRPNPWPFDARLLHFLLFWPASTAYDVSCFYAVSLGVMRCACVAMPLKFKLVFTKSRTIKWTLIMVFVAVALRLPVLTINRISWRKDPTTNISSVYLASWNRSLMVRINDVLNRSVIMYLAYITMIACVFILSFKIYQASKIRQKCVAQISQQPGQASDKAALAQGSLSSRDLQVVKSVILVCSIFIVGQLPYIGLSTIRLINPEVDESRSMAGLGYLINQVSITFYYLNASVNIFIYYTCNSKYRSVFRSQLLVKCT</sequence>
<keyword evidence="4" id="KW-0297">G-protein coupled receptor</keyword>
<dbReference type="Gene3D" id="1.20.1070.10">
    <property type="entry name" value="Rhodopsin 7-helix transmembrane proteins"/>
    <property type="match status" value="1"/>
</dbReference>
<dbReference type="PROSITE" id="PS50262">
    <property type="entry name" value="G_PROTEIN_RECEP_F1_2"/>
    <property type="match status" value="1"/>
</dbReference>
<feature type="transmembrane region" description="Helical" evidence="8">
    <location>
        <begin position="213"/>
        <end position="234"/>
    </location>
</feature>
<dbReference type="PANTHER" id="PTHR24243:SF230">
    <property type="entry name" value="G-PROTEIN COUPLED RECEPTORS FAMILY 1 PROFILE DOMAIN-CONTAINING PROTEIN"/>
    <property type="match status" value="1"/>
</dbReference>
<evidence type="ECO:0000256" key="8">
    <source>
        <dbReference type="SAM" id="Phobius"/>
    </source>
</evidence>
<dbReference type="EMBL" id="BMAT01007011">
    <property type="protein sequence ID" value="GFS23960.1"/>
    <property type="molecule type" value="Genomic_DNA"/>
</dbReference>
<dbReference type="PRINTS" id="PR00237">
    <property type="entry name" value="GPCRRHODOPSN"/>
</dbReference>
<protein>
    <submittedName>
        <fullName evidence="10">Chemosensory receptor A</fullName>
    </submittedName>
</protein>
<gene>
    <name evidence="10" type="ORF">ElyMa_003403100</name>
</gene>